<dbReference type="InterPro" id="IPR011013">
    <property type="entry name" value="Gal_mutarotase_sf_dom"/>
</dbReference>
<dbReference type="InterPro" id="IPR017853">
    <property type="entry name" value="GH"/>
</dbReference>
<evidence type="ECO:0000313" key="9">
    <source>
        <dbReference type="Proteomes" id="UP000016922"/>
    </source>
</evidence>
<dbReference type="GeneID" id="19468206"/>
<dbReference type="InterPro" id="IPR006103">
    <property type="entry name" value="Glyco_hydro_2_cat"/>
</dbReference>
<accession>S3DH06</accession>
<dbReference type="AlphaFoldDB" id="S3DH06"/>
<dbReference type="GO" id="GO:0009341">
    <property type="term" value="C:beta-galactosidase complex"/>
    <property type="evidence" value="ECO:0007669"/>
    <property type="project" value="InterPro"/>
</dbReference>
<dbReference type="Gene3D" id="2.60.120.260">
    <property type="entry name" value="Galactose-binding domain-like"/>
    <property type="match status" value="1"/>
</dbReference>
<dbReference type="InterPro" id="IPR036156">
    <property type="entry name" value="Beta-gal/glucu_dom_sf"/>
</dbReference>
<dbReference type="SUPFAM" id="SSF49303">
    <property type="entry name" value="beta-Galactosidase/glucuronidase domain"/>
    <property type="match status" value="2"/>
</dbReference>
<organism evidence="8 9">
    <name type="scientific">Glarea lozoyensis (strain ATCC 20868 / MF5171)</name>
    <dbReference type="NCBI Taxonomy" id="1116229"/>
    <lineage>
        <taxon>Eukaryota</taxon>
        <taxon>Fungi</taxon>
        <taxon>Dikarya</taxon>
        <taxon>Ascomycota</taxon>
        <taxon>Pezizomycotina</taxon>
        <taxon>Leotiomycetes</taxon>
        <taxon>Helotiales</taxon>
        <taxon>Helotiaceae</taxon>
        <taxon>Glarea</taxon>
    </lineage>
</organism>
<evidence type="ECO:0000256" key="2">
    <source>
        <dbReference type="ARBA" id="ARBA00007401"/>
    </source>
</evidence>
<dbReference type="Gene3D" id="2.60.40.10">
    <property type="entry name" value="Immunoglobulins"/>
    <property type="match status" value="2"/>
</dbReference>
<dbReference type="InterPro" id="IPR004199">
    <property type="entry name" value="B-gal_small/dom_5"/>
</dbReference>
<comment type="similarity">
    <text evidence="2">Belongs to the glycosyl hydrolase 2 family.</text>
</comment>
<dbReference type="OrthoDB" id="408320at2759"/>
<dbReference type="Gene3D" id="2.70.98.10">
    <property type="match status" value="1"/>
</dbReference>
<evidence type="ECO:0000256" key="1">
    <source>
        <dbReference type="ARBA" id="ARBA00001412"/>
    </source>
</evidence>
<dbReference type="SMART" id="SM01038">
    <property type="entry name" value="Bgal_small_N"/>
    <property type="match status" value="1"/>
</dbReference>
<dbReference type="GO" id="GO:0030246">
    <property type="term" value="F:carbohydrate binding"/>
    <property type="evidence" value="ECO:0007669"/>
    <property type="project" value="InterPro"/>
</dbReference>
<dbReference type="eggNOG" id="KOG2024">
    <property type="taxonomic scope" value="Eukaryota"/>
</dbReference>
<dbReference type="PROSITE" id="PS00608">
    <property type="entry name" value="GLYCOSYL_HYDROL_F2_2"/>
    <property type="match status" value="1"/>
</dbReference>
<dbReference type="GO" id="GO:0004565">
    <property type="term" value="F:beta-galactosidase activity"/>
    <property type="evidence" value="ECO:0007669"/>
    <property type="project" value="UniProtKB-EC"/>
</dbReference>
<feature type="domain" description="Beta galactosidase small chain/" evidence="7">
    <location>
        <begin position="748"/>
        <end position="1026"/>
    </location>
</feature>
<proteinExistence type="inferred from homology"/>
<protein>
    <recommendedName>
        <fullName evidence="3">beta-galactosidase</fullName>
        <ecNumber evidence="3">3.2.1.23</ecNumber>
    </recommendedName>
    <alternativeName>
        <fullName evidence="6">Lactase</fullName>
    </alternativeName>
</protein>
<dbReference type="Proteomes" id="UP000016922">
    <property type="component" value="Unassembled WGS sequence"/>
</dbReference>
<dbReference type="Pfam" id="PF02836">
    <property type="entry name" value="Glyco_hydro_2_C"/>
    <property type="match status" value="1"/>
</dbReference>
<comment type="catalytic activity">
    <reaction evidence="1">
        <text>Hydrolysis of terminal non-reducing beta-D-galactose residues in beta-D-galactosides.</text>
        <dbReference type="EC" id="3.2.1.23"/>
    </reaction>
</comment>
<dbReference type="HOGENOM" id="CLU_002346_0_2_1"/>
<evidence type="ECO:0000256" key="5">
    <source>
        <dbReference type="ARBA" id="ARBA00023295"/>
    </source>
</evidence>
<evidence type="ECO:0000259" key="7">
    <source>
        <dbReference type="SMART" id="SM01038"/>
    </source>
</evidence>
<dbReference type="Pfam" id="PF00703">
    <property type="entry name" value="Glyco_hydro_2"/>
    <property type="match status" value="1"/>
</dbReference>
<dbReference type="InterPro" id="IPR006104">
    <property type="entry name" value="Glyco_hydro_2_N"/>
</dbReference>
<dbReference type="FunFam" id="3.20.20.80:FF:000018">
    <property type="entry name" value="Beta-galactosidase"/>
    <property type="match status" value="1"/>
</dbReference>
<dbReference type="Pfam" id="PF02929">
    <property type="entry name" value="Bgal_small_N"/>
    <property type="match status" value="1"/>
</dbReference>
<name>S3DH06_GLAL2</name>
<keyword evidence="5 8" id="KW-0326">Glycosidase</keyword>
<dbReference type="PANTHER" id="PTHR46323">
    <property type="entry name" value="BETA-GALACTOSIDASE"/>
    <property type="match status" value="1"/>
</dbReference>
<dbReference type="InterPro" id="IPR013783">
    <property type="entry name" value="Ig-like_fold"/>
</dbReference>
<evidence type="ECO:0000313" key="8">
    <source>
        <dbReference type="EMBL" id="EPE36995.1"/>
    </source>
</evidence>
<dbReference type="STRING" id="1116229.S3DH06"/>
<dbReference type="EC" id="3.2.1.23" evidence="3"/>
<evidence type="ECO:0000256" key="4">
    <source>
        <dbReference type="ARBA" id="ARBA00022801"/>
    </source>
</evidence>
<dbReference type="InterPro" id="IPR006102">
    <property type="entry name" value="Ig-like_GH2"/>
</dbReference>
<dbReference type="Gene3D" id="3.20.20.80">
    <property type="entry name" value="Glycosidases"/>
    <property type="match status" value="1"/>
</dbReference>
<dbReference type="Pfam" id="PF16353">
    <property type="entry name" value="LacZ_4"/>
    <property type="match status" value="1"/>
</dbReference>
<sequence>MGSYPAQTPDWDNLKVTHRNVLPPRAHFFNHTDSKSVLSYSASETEALYLNGTWKFHHASSPFEPPEDFHAVGYDTSKWSDLEVPSMWQMEGFGKPHYTNVVYPFPVDPPHVPYDNNQTGSYSRKFTVPKSFANKQVRVRFEGVDSSFHLWVNGEAVGYSQGARNPSEFDITKFVKEGSENIISVRVYQFCDGSYIEDQDQWWLSGIFRDVYLLAFPENHIQDFYVETQLDDNYTNATLSVDVKAQGIGDVELTLYNSDKQTVTVQQTAQISSGGVVFSIPVEAPKLWTAENPKLYHLVLKLGDQHVAHRVGFRKVEVKDGIILINGKRVVFRGANRHEHHPTKGRAVPYEFLRQDLLLMKTHNINALRTSHQPNDPRLYELADELGLWVMDEADLECHGFDTIHERSLPESEQAKTFEEKKAITYGRAGKWLSDNPDWEESYVDRAKQLISRDKNHPSVIMWSLGNEAFYGRNFQAMYDWIKSVDKTRPVHYEGDFEAQTVDIFSMMYPTLDIMIDFAEKFDGKKPLVLCEFIHAMGQGPGNIKEYIDLFYKHPCLQGGWVWEWANHGLLTKNEEGEDYYAYGGDFGEYPHDSNFVMDGVVDSQHRPGSGLLEYKKAIEPVQLVEGSIESVKIINRYDFNNLDHLKCTLKIIGNNFNKAGSDVEIPNILPGQTANLSIPKIELAGAPTEAFLELSFTLKADTNWAKAGHEVAWLQVPIESSESEQPKQPTKDGSAVEVKKISPTVLEIKGSESTWNFDLVKGTFISWIKNSENVLQTGPNLTISRALTDNDNRDGKHWKAKELPYAKPHTRSVTWESDPSTGNVIVKSIQRVAPPVLEWSIDTTITYTFTNTSVVINVAGKPQGLNLPLTLPRLGLTLALAPKFETASWFGRGPGESYKDKKLSQRFGNYTAAIDDLSPMYEFPQESGNHTETRWVRFESADGNSSVSARFLDLPDGFDFQASHYDVVDVESAKHPYELRRRKREEVIVRLDLDHHGLGSDSCGPKTLPQYALKPEPFEFTVCLE</sequence>
<dbReference type="EMBL" id="KE145352">
    <property type="protein sequence ID" value="EPE36995.1"/>
    <property type="molecule type" value="Genomic_DNA"/>
</dbReference>
<dbReference type="PANTHER" id="PTHR46323:SF2">
    <property type="entry name" value="BETA-GALACTOSIDASE"/>
    <property type="match status" value="1"/>
</dbReference>
<dbReference type="InterPro" id="IPR050347">
    <property type="entry name" value="Bact_Beta-galactosidase"/>
</dbReference>
<dbReference type="KEGG" id="glz:GLAREA_09158"/>
<dbReference type="SUPFAM" id="SSF51445">
    <property type="entry name" value="(Trans)glycosidases"/>
    <property type="match status" value="1"/>
</dbReference>
<keyword evidence="9" id="KW-1185">Reference proteome</keyword>
<evidence type="ECO:0000256" key="6">
    <source>
        <dbReference type="ARBA" id="ARBA00032230"/>
    </source>
</evidence>
<gene>
    <name evidence="8" type="ORF">GLAREA_09158</name>
</gene>
<dbReference type="GO" id="GO:0005990">
    <property type="term" value="P:lactose catabolic process"/>
    <property type="evidence" value="ECO:0007669"/>
    <property type="project" value="TreeGrafter"/>
</dbReference>
<dbReference type="InterPro" id="IPR023232">
    <property type="entry name" value="Glyco_hydro_2_AS"/>
</dbReference>
<dbReference type="PRINTS" id="PR00132">
    <property type="entry name" value="GLHYDRLASE2"/>
</dbReference>
<dbReference type="InterPro" id="IPR006101">
    <property type="entry name" value="Glyco_hydro_2"/>
</dbReference>
<dbReference type="RefSeq" id="XP_008076310.1">
    <property type="nucleotide sequence ID" value="XM_008078119.1"/>
</dbReference>
<dbReference type="InterPro" id="IPR032312">
    <property type="entry name" value="LacZ_4"/>
</dbReference>
<evidence type="ECO:0000256" key="3">
    <source>
        <dbReference type="ARBA" id="ARBA00012756"/>
    </source>
</evidence>
<dbReference type="InterPro" id="IPR008979">
    <property type="entry name" value="Galactose-bd-like_sf"/>
</dbReference>
<dbReference type="SUPFAM" id="SSF74650">
    <property type="entry name" value="Galactose mutarotase-like"/>
    <property type="match status" value="1"/>
</dbReference>
<keyword evidence="4" id="KW-0378">Hydrolase</keyword>
<reference evidence="8 9" key="1">
    <citation type="journal article" date="2013" name="BMC Genomics">
        <title>Genomics-driven discovery of the pneumocandin biosynthetic gene cluster in the fungus Glarea lozoyensis.</title>
        <authorList>
            <person name="Chen L."/>
            <person name="Yue Q."/>
            <person name="Zhang X."/>
            <person name="Xiang M."/>
            <person name="Wang C."/>
            <person name="Li S."/>
            <person name="Che Y."/>
            <person name="Ortiz-Lopez F.J."/>
            <person name="Bills G.F."/>
            <person name="Liu X."/>
            <person name="An Z."/>
        </authorList>
    </citation>
    <scope>NUCLEOTIDE SEQUENCE [LARGE SCALE GENOMIC DNA]</scope>
    <source>
        <strain evidence="9">ATCC 20868 / MF5171</strain>
    </source>
</reference>
<dbReference type="OMA" id="HYEADIY"/>
<dbReference type="Pfam" id="PF02837">
    <property type="entry name" value="Glyco_hydro_2_N"/>
    <property type="match status" value="1"/>
</dbReference>
<dbReference type="InterPro" id="IPR014718">
    <property type="entry name" value="GH-type_carb-bd"/>
</dbReference>
<dbReference type="SUPFAM" id="SSF49785">
    <property type="entry name" value="Galactose-binding domain-like"/>
    <property type="match status" value="1"/>
</dbReference>